<evidence type="ECO:0000256" key="9">
    <source>
        <dbReference type="ARBA" id="ARBA00023128"/>
    </source>
</evidence>
<dbReference type="Proteomes" id="UP000014074">
    <property type="component" value="Unassembled WGS sequence"/>
</dbReference>
<comment type="function">
    <text evidence="13">Component of the cytochrome c oxidase, the last enzyme in the mitochondrial electron transport chain which drives oxidative phosphorylation. The respiratory chain contains 3 multisubunit complexes succinate dehydrogenase (complex II, CII), ubiquinol-cytochrome c oxidoreductase (cytochrome b-c1 complex, complex III, CIII) and cytochrome c oxidase (complex IV, CIV), that cooperate to transfer electrons derived from NADH and succinate to molecular oxygen, creating an electrochemical gradient over the inner membrane that drives transmembrane transport and the ATP synthase. Cytochrome c oxidase is the component of the respiratory chain that catalyzes the reduction of oxygen to water. Electrons originating from reduced cytochrome c in the intermembrane space (IMS) are transferred via the dinuclear copper A center (CU(A)) of subunit 2 and heme A of subunit 1 to the active site in subunit 1, a binuclear center (BNC) formed by heme A3 and copper B (CU(B)). The BNC reduces molecular oxygen to 2 water molecules using 4 electrons from cytochrome c in the IMS and 4 protons from the mitochondrial matrix.</text>
</comment>
<dbReference type="InterPro" id="IPR036545">
    <property type="entry name" value="Cyt_c_oxidase_su5A/6_sf"/>
</dbReference>
<dbReference type="CDD" id="cd00923">
    <property type="entry name" value="Cyt_c_Oxidase_Va"/>
    <property type="match status" value="1"/>
</dbReference>
<dbReference type="Gene3D" id="1.25.40.40">
    <property type="entry name" value="Cytochrome c oxidase, subunit Va/VI"/>
    <property type="match status" value="1"/>
</dbReference>
<organism evidence="14 15">
    <name type="scientific">Phaeoacremonium minimum (strain UCR-PA7)</name>
    <name type="common">Esca disease fungus</name>
    <name type="synonym">Togninia minima</name>
    <dbReference type="NCBI Taxonomy" id="1286976"/>
    <lineage>
        <taxon>Eukaryota</taxon>
        <taxon>Fungi</taxon>
        <taxon>Dikarya</taxon>
        <taxon>Ascomycota</taxon>
        <taxon>Pezizomycotina</taxon>
        <taxon>Sordariomycetes</taxon>
        <taxon>Sordariomycetidae</taxon>
        <taxon>Togniniales</taxon>
        <taxon>Togniniaceae</taxon>
        <taxon>Phaeoacremonium</taxon>
    </lineage>
</organism>
<dbReference type="GO" id="GO:0006123">
    <property type="term" value="P:mitochondrial electron transport, cytochrome c to oxygen"/>
    <property type="evidence" value="ECO:0007669"/>
    <property type="project" value="UniProtKB-UniRule"/>
</dbReference>
<keyword evidence="5 13" id="KW-0479">Metal-binding</keyword>
<sequence length="168" mass="18577">MSASILRVAARGPATTFFRANTLRSATQPLTARAAVFVPGLLAGVPSAKNSFSSTARARSEHGEETFEEFSARYEKEFDGVQDVFELQRNLNNAFAYDLVPSPSVLTAALKAARRVNDYPTAVRIFEGIKAKVENKGQYQQYLDELKPLREELGVLLKEDLYPEEASS</sequence>
<evidence type="ECO:0000256" key="1">
    <source>
        <dbReference type="ARBA" id="ARBA00004443"/>
    </source>
</evidence>
<evidence type="ECO:0000256" key="8">
    <source>
        <dbReference type="ARBA" id="ARBA00023004"/>
    </source>
</evidence>
<evidence type="ECO:0000256" key="13">
    <source>
        <dbReference type="RuleBase" id="RU368103"/>
    </source>
</evidence>
<keyword evidence="6 13" id="KW-0999">Mitochondrion inner membrane</keyword>
<dbReference type="GeneID" id="19326429"/>
<keyword evidence="7 13" id="KW-0809">Transit peptide</keyword>
<evidence type="ECO:0000256" key="3">
    <source>
        <dbReference type="ARBA" id="ARBA00007972"/>
    </source>
</evidence>
<dbReference type="PANTHER" id="PTHR14200:SF11">
    <property type="entry name" value="CYTOCHROME C OXIDASE SUBUNIT 5A, MITOCHONDRIAL"/>
    <property type="match status" value="1"/>
</dbReference>
<proteinExistence type="inferred from homology"/>
<dbReference type="RefSeq" id="XP_007916569.1">
    <property type="nucleotide sequence ID" value="XM_007918378.1"/>
</dbReference>
<dbReference type="AlphaFoldDB" id="R8BHC4"/>
<dbReference type="GO" id="GO:0045277">
    <property type="term" value="C:respiratory chain complex IV"/>
    <property type="evidence" value="ECO:0007669"/>
    <property type="project" value="UniProtKB-UniRule"/>
</dbReference>
<keyword evidence="10 13" id="KW-0472">Membrane</keyword>
<comment type="similarity">
    <text evidence="3 13">Belongs to the cytochrome c oxidase subunit 5A family.</text>
</comment>
<dbReference type="UniPathway" id="UPA00705"/>
<evidence type="ECO:0000256" key="5">
    <source>
        <dbReference type="ARBA" id="ARBA00022723"/>
    </source>
</evidence>
<dbReference type="KEGG" id="tmn:UCRPA7_5834"/>
<dbReference type="FunFam" id="1.25.40.40:FF:000001">
    <property type="entry name" value="Cytochrome c oxidase subunit VI"/>
    <property type="match status" value="1"/>
</dbReference>
<dbReference type="Pfam" id="PF02284">
    <property type="entry name" value="COX5A"/>
    <property type="match status" value="1"/>
</dbReference>
<dbReference type="HOGENOM" id="CLU_099086_0_0_1"/>
<evidence type="ECO:0000313" key="15">
    <source>
        <dbReference type="Proteomes" id="UP000014074"/>
    </source>
</evidence>
<keyword evidence="15" id="KW-1185">Reference proteome</keyword>
<dbReference type="GO" id="GO:0005743">
    <property type="term" value="C:mitochondrial inner membrane"/>
    <property type="evidence" value="ECO:0007669"/>
    <property type="project" value="UniProtKB-SubCell"/>
</dbReference>
<evidence type="ECO:0000256" key="12">
    <source>
        <dbReference type="ARBA" id="ARBA00082700"/>
    </source>
</evidence>
<evidence type="ECO:0000313" key="14">
    <source>
        <dbReference type="EMBL" id="EON98701.1"/>
    </source>
</evidence>
<accession>R8BHC4</accession>
<dbReference type="OrthoDB" id="5778907at2759"/>
<gene>
    <name evidence="14" type="ORF">UCRPA7_5834</name>
</gene>
<keyword evidence="4 13" id="KW-0349">Heme</keyword>
<keyword evidence="9 13" id="KW-0496">Mitochondrion</keyword>
<comment type="pathway">
    <text evidence="2 13">Energy metabolism; oxidative phosphorylation.</text>
</comment>
<comment type="subunit">
    <text evidence="13">Component of the cytochrome c oxidase (complex IV, CIV), a multisubunit enzyme composed of a catalytic core of 3 subunits and several supernumerary subunits.</text>
</comment>
<dbReference type="GO" id="GO:0004129">
    <property type="term" value="F:cytochrome-c oxidase activity"/>
    <property type="evidence" value="ECO:0007669"/>
    <property type="project" value="EnsemblFungi"/>
</dbReference>
<dbReference type="EMBL" id="KB933203">
    <property type="protein sequence ID" value="EON98701.1"/>
    <property type="molecule type" value="Genomic_DNA"/>
</dbReference>
<dbReference type="GO" id="GO:0046872">
    <property type="term" value="F:metal ion binding"/>
    <property type="evidence" value="ECO:0007669"/>
    <property type="project" value="UniProtKB-UniRule"/>
</dbReference>
<comment type="subcellular location">
    <subcellularLocation>
        <location evidence="1 13">Mitochondrion inner membrane</location>
        <topology evidence="1 13">Peripheral membrane protein</topology>
        <orientation evidence="1 13">Matrix side</orientation>
    </subcellularLocation>
</comment>
<dbReference type="SUPFAM" id="SSF48479">
    <property type="entry name" value="Cytochrome c oxidase subunit E"/>
    <property type="match status" value="1"/>
</dbReference>
<evidence type="ECO:0000256" key="10">
    <source>
        <dbReference type="ARBA" id="ARBA00023136"/>
    </source>
</evidence>
<evidence type="ECO:0000256" key="11">
    <source>
        <dbReference type="ARBA" id="ARBA00070174"/>
    </source>
</evidence>
<evidence type="ECO:0000256" key="4">
    <source>
        <dbReference type="ARBA" id="ARBA00022617"/>
    </source>
</evidence>
<reference evidence="15" key="1">
    <citation type="journal article" date="2013" name="Genome Announc.">
        <title>Draft genome sequence of the ascomycete Phaeoacremonium aleophilum strain UCR-PA7, a causal agent of the esca disease complex in grapevines.</title>
        <authorList>
            <person name="Blanco-Ulate B."/>
            <person name="Rolshausen P."/>
            <person name="Cantu D."/>
        </authorList>
    </citation>
    <scope>NUCLEOTIDE SEQUENCE [LARGE SCALE GENOMIC DNA]</scope>
    <source>
        <strain evidence="15">UCR-PA7</strain>
    </source>
</reference>
<keyword evidence="8 13" id="KW-0408">Iron</keyword>
<dbReference type="eggNOG" id="KOG4077">
    <property type="taxonomic scope" value="Eukaryota"/>
</dbReference>
<dbReference type="InterPro" id="IPR003204">
    <property type="entry name" value="Cyt_c_oxidase_su5A/6"/>
</dbReference>
<dbReference type="PANTHER" id="PTHR14200">
    <property type="entry name" value="CYTOCHROME C OXIDASE POLYPEPTIDE"/>
    <property type="match status" value="1"/>
</dbReference>
<evidence type="ECO:0000256" key="7">
    <source>
        <dbReference type="ARBA" id="ARBA00022946"/>
    </source>
</evidence>
<protein>
    <recommendedName>
        <fullName evidence="11 13">Cytochrome c oxidase subunit 6, mitochondrial</fullName>
    </recommendedName>
    <alternativeName>
        <fullName evidence="12 13">Cytochrome c oxidase polypeptide VI</fullName>
    </alternativeName>
</protein>
<evidence type="ECO:0000256" key="6">
    <source>
        <dbReference type="ARBA" id="ARBA00022792"/>
    </source>
</evidence>
<name>R8BHC4_PHAM7</name>
<evidence type="ECO:0000256" key="2">
    <source>
        <dbReference type="ARBA" id="ARBA00004673"/>
    </source>
</evidence>